<sequence length="100" mass="11331">MRNFTGLRCKLNYVTSLLHWTTDLDHMSTVKTIMCLSVCYRIWLSPFATLDLLIVSRGIREVVAFWLVSSPSDASTGIVFLLSSLPRRHCSQKCGAFFLS</sequence>
<accession>A0ABQ9YU13</accession>
<protein>
    <submittedName>
        <fullName evidence="1">Uncharacterized protein</fullName>
    </submittedName>
</protein>
<proteinExistence type="predicted"/>
<organism evidence="1 2">
    <name type="scientific">Daphnia magna</name>
    <dbReference type="NCBI Taxonomy" id="35525"/>
    <lineage>
        <taxon>Eukaryota</taxon>
        <taxon>Metazoa</taxon>
        <taxon>Ecdysozoa</taxon>
        <taxon>Arthropoda</taxon>
        <taxon>Crustacea</taxon>
        <taxon>Branchiopoda</taxon>
        <taxon>Diplostraca</taxon>
        <taxon>Cladocera</taxon>
        <taxon>Anomopoda</taxon>
        <taxon>Daphniidae</taxon>
        <taxon>Daphnia</taxon>
    </lineage>
</organism>
<keyword evidence="2" id="KW-1185">Reference proteome</keyword>
<evidence type="ECO:0000313" key="1">
    <source>
        <dbReference type="EMBL" id="KAK4004046.1"/>
    </source>
</evidence>
<dbReference type="EMBL" id="JAOYFB010000001">
    <property type="protein sequence ID" value="KAK4004046.1"/>
    <property type="molecule type" value="Genomic_DNA"/>
</dbReference>
<evidence type="ECO:0000313" key="2">
    <source>
        <dbReference type="Proteomes" id="UP001234178"/>
    </source>
</evidence>
<gene>
    <name evidence="1" type="ORF">OUZ56_005788</name>
</gene>
<name>A0ABQ9YU13_9CRUS</name>
<dbReference type="Proteomes" id="UP001234178">
    <property type="component" value="Unassembled WGS sequence"/>
</dbReference>
<reference evidence="1 2" key="1">
    <citation type="journal article" date="2023" name="Nucleic Acids Res.">
        <title>The hologenome of Daphnia magna reveals possible DNA methylation and microbiome-mediated evolution of the host genome.</title>
        <authorList>
            <person name="Chaturvedi A."/>
            <person name="Li X."/>
            <person name="Dhandapani V."/>
            <person name="Marshall H."/>
            <person name="Kissane S."/>
            <person name="Cuenca-Cambronero M."/>
            <person name="Asole G."/>
            <person name="Calvet F."/>
            <person name="Ruiz-Romero M."/>
            <person name="Marangio P."/>
            <person name="Guigo R."/>
            <person name="Rago D."/>
            <person name="Mirbahai L."/>
            <person name="Eastwood N."/>
            <person name="Colbourne J.K."/>
            <person name="Zhou J."/>
            <person name="Mallon E."/>
            <person name="Orsini L."/>
        </authorList>
    </citation>
    <scope>NUCLEOTIDE SEQUENCE [LARGE SCALE GENOMIC DNA]</scope>
    <source>
        <strain evidence="1">LRV0_1</strain>
    </source>
</reference>
<comment type="caution">
    <text evidence="1">The sequence shown here is derived from an EMBL/GenBank/DDBJ whole genome shotgun (WGS) entry which is preliminary data.</text>
</comment>